<evidence type="ECO:0000313" key="5">
    <source>
        <dbReference type="Proteomes" id="UP000602532"/>
    </source>
</evidence>
<dbReference type="InterPro" id="IPR010621">
    <property type="entry name" value="DUF1214"/>
</dbReference>
<feature type="domain" description="DUF1214" evidence="2">
    <location>
        <begin position="219"/>
        <end position="298"/>
    </location>
</feature>
<dbReference type="InterPro" id="IPR037050">
    <property type="entry name" value="DUF1254_sf"/>
</dbReference>
<dbReference type="Proteomes" id="UP000602532">
    <property type="component" value="Unassembled WGS sequence"/>
</dbReference>
<comment type="caution">
    <text evidence="4">The sequence shown here is derived from an EMBL/GenBank/DDBJ whole genome shotgun (WGS) entry which is preliminary data.</text>
</comment>
<protein>
    <submittedName>
        <fullName evidence="4">DUF1254 domain-containing protein</fullName>
    </submittedName>
</protein>
<evidence type="ECO:0000313" key="4">
    <source>
        <dbReference type="EMBL" id="MBD8023082.1"/>
    </source>
</evidence>
<reference evidence="4 5" key="1">
    <citation type="submission" date="2020-08" db="EMBL/GenBank/DDBJ databases">
        <title>A Genomic Blueprint of the Chicken Gut Microbiome.</title>
        <authorList>
            <person name="Gilroy R."/>
            <person name="Ravi A."/>
            <person name="Getino M."/>
            <person name="Pursley I."/>
            <person name="Horton D.L."/>
            <person name="Alikhan N.-F."/>
            <person name="Baker D."/>
            <person name="Gharbi K."/>
            <person name="Hall N."/>
            <person name="Watson M."/>
            <person name="Adriaenssens E.M."/>
            <person name="Foster-Nyarko E."/>
            <person name="Jarju S."/>
            <person name="Secka A."/>
            <person name="Antonio M."/>
            <person name="Oren A."/>
            <person name="Chaudhuri R."/>
            <person name="La Ragione R.M."/>
            <person name="Hildebrand F."/>
            <person name="Pallen M.J."/>
        </authorList>
    </citation>
    <scope>NUCLEOTIDE SEQUENCE [LARGE SCALE GENOMIC DNA]</scope>
    <source>
        <strain evidence="4 5">Sa1CUA4</strain>
    </source>
</reference>
<dbReference type="Pfam" id="PF06742">
    <property type="entry name" value="DUF1214"/>
    <property type="match status" value="1"/>
</dbReference>
<proteinExistence type="predicted"/>
<dbReference type="EMBL" id="JACSPM010000001">
    <property type="protein sequence ID" value="MBD8023082.1"/>
    <property type="molecule type" value="Genomic_DNA"/>
</dbReference>
<feature type="region of interest" description="Disordered" evidence="1">
    <location>
        <begin position="321"/>
        <end position="411"/>
    </location>
</feature>
<dbReference type="Pfam" id="PF06863">
    <property type="entry name" value="DUF1254"/>
    <property type="match status" value="1"/>
</dbReference>
<evidence type="ECO:0000256" key="1">
    <source>
        <dbReference type="SAM" id="MobiDB-lite"/>
    </source>
</evidence>
<dbReference type="InterPro" id="IPR010679">
    <property type="entry name" value="DUF1254"/>
</dbReference>
<dbReference type="Gene3D" id="2.60.120.1600">
    <property type="match status" value="1"/>
</dbReference>
<feature type="domain" description="DUF1254" evidence="3">
    <location>
        <begin position="29"/>
        <end position="116"/>
    </location>
</feature>
<gene>
    <name evidence="4" type="ORF">H9622_05680</name>
</gene>
<dbReference type="PANTHER" id="PTHR36509:SF2">
    <property type="entry name" value="BLL3101 PROTEIN"/>
    <property type="match status" value="1"/>
</dbReference>
<dbReference type="PANTHER" id="PTHR36509">
    <property type="entry name" value="BLL3101 PROTEIN"/>
    <property type="match status" value="1"/>
</dbReference>
<keyword evidence="5" id="KW-1185">Reference proteome</keyword>
<sequence>MSTHVNADNFARAETDRMFADIQRDAGGVNTFRHNREPASIDAQTVIRLNRDTLYSFAIVDLSEGATLVVPDAGERYLSVMIVDRDHYVRAVLHDAGTYDLADQAPGADYVLVAARTLVDPDDPDDMVRVAEVQDALQLEAASSVTFAGDEYDPASLDATRSALLALAAGLRSFERTFGARDEVDPVRHLIGTAAGWGGLPVSEASYVGVDPQLPVGFYDLSMHDVPVDAFWSVSVYNAEGYFQPNDEGRYTVNSVTGHRDEDGVVTVHFTPPGAAAEPNSIPLPEGWNYLIRLYRPQPAFGAGEWHVPDLVRRRDREAEFAADHPTDEGTDAAAGDDVIDEVPRDDDGVTAGEPDEAASDVADAAPEADSAPVAEAYEGPDVEVSDDVAPPANAADGAHREADTGATPVA</sequence>
<name>A0ABR8X1S7_9MICO</name>
<dbReference type="Gene3D" id="2.60.40.1610">
    <property type="entry name" value="Domain of unknown function DUF1254"/>
    <property type="match status" value="1"/>
</dbReference>
<feature type="compositionally biased region" description="Low complexity" evidence="1">
    <location>
        <begin position="360"/>
        <end position="377"/>
    </location>
</feature>
<dbReference type="RefSeq" id="WP_191765045.1">
    <property type="nucleotide sequence ID" value="NZ_JACSPM010000001.1"/>
</dbReference>
<organism evidence="4 5">
    <name type="scientific">Microbacterium gallinarum</name>
    <dbReference type="NCBI Taxonomy" id="2762209"/>
    <lineage>
        <taxon>Bacteria</taxon>
        <taxon>Bacillati</taxon>
        <taxon>Actinomycetota</taxon>
        <taxon>Actinomycetes</taxon>
        <taxon>Micrococcales</taxon>
        <taxon>Microbacteriaceae</taxon>
        <taxon>Microbacterium</taxon>
    </lineage>
</organism>
<dbReference type="SUPFAM" id="SSF160935">
    <property type="entry name" value="VPA0735-like"/>
    <property type="match status" value="1"/>
</dbReference>
<evidence type="ECO:0000259" key="2">
    <source>
        <dbReference type="Pfam" id="PF06742"/>
    </source>
</evidence>
<evidence type="ECO:0000259" key="3">
    <source>
        <dbReference type="Pfam" id="PF06863"/>
    </source>
</evidence>
<accession>A0ABR8X1S7</accession>